<keyword evidence="4" id="KW-1185">Reference proteome</keyword>
<dbReference type="Pfam" id="PF13561">
    <property type="entry name" value="adh_short_C2"/>
    <property type="match status" value="1"/>
</dbReference>
<dbReference type="NCBIfam" id="NF005559">
    <property type="entry name" value="PRK07231.1"/>
    <property type="match status" value="1"/>
</dbReference>
<dbReference type="SUPFAM" id="SSF51735">
    <property type="entry name" value="NAD(P)-binding Rossmann-fold domains"/>
    <property type="match status" value="1"/>
</dbReference>
<evidence type="ECO:0000256" key="1">
    <source>
        <dbReference type="ARBA" id="ARBA00006484"/>
    </source>
</evidence>
<dbReference type="FunFam" id="3.40.50.720:FF:000084">
    <property type="entry name" value="Short-chain dehydrogenase reductase"/>
    <property type="match status" value="1"/>
</dbReference>
<dbReference type="EMBL" id="SSOB01000035">
    <property type="protein sequence ID" value="THF75004.1"/>
    <property type="molecule type" value="Genomic_DNA"/>
</dbReference>
<evidence type="ECO:0000256" key="2">
    <source>
        <dbReference type="ARBA" id="ARBA00023002"/>
    </source>
</evidence>
<dbReference type="PRINTS" id="PR00080">
    <property type="entry name" value="SDRFAMILY"/>
</dbReference>
<dbReference type="AlphaFoldDB" id="A0A4V3WE68"/>
<evidence type="ECO:0000313" key="3">
    <source>
        <dbReference type="EMBL" id="THF75004.1"/>
    </source>
</evidence>
<accession>A0A4V3WE68</accession>
<dbReference type="GO" id="GO:0016491">
    <property type="term" value="F:oxidoreductase activity"/>
    <property type="evidence" value="ECO:0007669"/>
    <property type="project" value="UniProtKB-KW"/>
</dbReference>
<dbReference type="PANTHER" id="PTHR42879:SF2">
    <property type="entry name" value="3-OXOACYL-[ACYL-CARRIER-PROTEIN] REDUCTASE FABG"/>
    <property type="match status" value="1"/>
</dbReference>
<dbReference type="RefSeq" id="WP_136372195.1">
    <property type="nucleotide sequence ID" value="NZ_SSOB01000035.1"/>
</dbReference>
<evidence type="ECO:0000313" key="4">
    <source>
        <dbReference type="Proteomes" id="UP000310636"/>
    </source>
</evidence>
<organism evidence="3 4">
    <name type="scientific">Cohnella fermenti</name>
    <dbReference type="NCBI Taxonomy" id="2565925"/>
    <lineage>
        <taxon>Bacteria</taxon>
        <taxon>Bacillati</taxon>
        <taxon>Bacillota</taxon>
        <taxon>Bacilli</taxon>
        <taxon>Bacillales</taxon>
        <taxon>Paenibacillaceae</taxon>
        <taxon>Cohnella</taxon>
    </lineage>
</organism>
<keyword evidence="2" id="KW-0560">Oxidoreductase</keyword>
<comment type="similarity">
    <text evidence="1">Belongs to the short-chain dehydrogenases/reductases (SDR) family.</text>
</comment>
<dbReference type="Gene3D" id="3.40.50.720">
    <property type="entry name" value="NAD(P)-binding Rossmann-like Domain"/>
    <property type="match status" value="1"/>
</dbReference>
<dbReference type="Proteomes" id="UP000310636">
    <property type="component" value="Unassembled WGS sequence"/>
</dbReference>
<gene>
    <name evidence="3" type="ORF">E6C55_23140</name>
</gene>
<name>A0A4V3WE68_9BACL</name>
<protein>
    <submittedName>
        <fullName evidence="3">SDR family oxidoreductase</fullName>
    </submittedName>
</protein>
<comment type="caution">
    <text evidence="3">The sequence shown here is derived from an EMBL/GenBank/DDBJ whole genome shotgun (WGS) entry which is preliminary data.</text>
</comment>
<dbReference type="InterPro" id="IPR036291">
    <property type="entry name" value="NAD(P)-bd_dom_sf"/>
</dbReference>
<dbReference type="PANTHER" id="PTHR42879">
    <property type="entry name" value="3-OXOACYL-(ACYL-CARRIER-PROTEIN) REDUCTASE"/>
    <property type="match status" value="1"/>
</dbReference>
<dbReference type="InterPro" id="IPR002347">
    <property type="entry name" value="SDR_fam"/>
</dbReference>
<proteinExistence type="inferred from homology"/>
<dbReference type="OrthoDB" id="9803333at2"/>
<dbReference type="CDD" id="cd05233">
    <property type="entry name" value="SDR_c"/>
    <property type="match status" value="1"/>
</dbReference>
<reference evidence="3 4" key="1">
    <citation type="submission" date="2019-04" db="EMBL/GenBank/DDBJ databases">
        <title>Cohnella sp. nov. isolated from preserved vegetables.</title>
        <authorList>
            <person name="Lin S.-Y."/>
            <person name="Hung M.-H."/>
            <person name="Young C.-C."/>
        </authorList>
    </citation>
    <scope>NUCLEOTIDE SEQUENCE [LARGE SCALE GENOMIC DNA]</scope>
    <source>
        <strain evidence="3 4">CC-MHH1044</strain>
    </source>
</reference>
<dbReference type="PRINTS" id="PR00081">
    <property type="entry name" value="GDHRDH"/>
</dbReference>
<dbReference type="InterPro" id="IPR050259">
    <property type="entry name" value="SDR"/>
</dbReference>
<dbReference type="GO" id="GO:0008206">
    <property type="term" value="P:bile acid metabolic process"/>
    <property type="evidence" value="ECO:0007669"/>
    <property type="project" value="UniProtKB-ARBA"/>
</dbReference>
<sequence>MKREEREMQGRTAIVTGAAGGIGKGIAQVLLREGCNVAVLDWDEQEGERTAQALAASVNDAGRVLFVQTNMSVEADIVGAFEQTAKRWSRVDILVNNVGTHYYHPIEQIKAEDWDRVMATDLRGYFLTVRQAVPIMRRQGRGAIVNIASVHANQTAPHCSAYAAVKGAVAAMGRSMALELAPEGIRVNTVLPGYTRNANIERQLAGLTEEERAASEREMSRNIPLGRLAEAVEIGDAVAFLAGDKASFITGASLTVDGGESSHLQWQRQQDQ</sequence>